<dbReference type="Pfam" id="PF06182">
    <property type="entry name" value="ABC2_membrane_6"/>
    <property type="match status" value="1"/>
</dbReference>
<feature type="transmembrane region" description="Helical" evidence="1">
    <location>
        <begin position="32"/>
        <end position="55"/>
    </location>
</feature>
<evidence type="ECO:0000256" key="1">
    <source>
        <dbReference type="SAM" id="Phobius"/>
    </source>
</evidence>
<protein>
    <submittedName>
        <fullName evidence="2">ABC-2 type transport system permease protein</fullName>
    </submittedName>
</protein>
<dbReference type="AlphaFoldDB" id="A0A1H1ZTP9"/>
<sequence length="275" mass="29182">MADGQALRRPSRLHTYRVVLGSRVRAQLSYRVGFALTFLSAAGIGVIEFSEIYVLLSAVPVFGGLDLAQAALVFALANLGFALADLLFGQLDSIPSLLRLGQLEALLVRPMSVMGQLVTSDFQLRRLGRALVSVLLLVVVLPLVDVDWTAARAYLLLATPLVGCAIYGAMFALAGGVQFWLVDGAEFTSSFVYGGSYAGQVPGSVLPPVLRSVFTFVVPATLTGYAPALLLLGLPGPALLPAWLGWWAPLVAAWTWLLAALAWRSGLRHFTGAGG</sequence>
<keyword evidence="1" id="KW-1133">Transmembrane helix</keyword>
<dbReference type="EMBL" id="LT629749">
    <property type="protein sequence ID" value="SDT36772.1"/>
    <property type="molecule type" value="Genomic_DNA"/>
</dbReference>
<feature type="transmembrane region" description="Helical" evidence="1">
    <location>
        <begin position="127"/>
        <end position="144"/>
    </location>
</feature>
<dbReference type="Proteomes" id="UP000199092">
    <property type="component" value="Chromosome I"/>
</dbReference>
<dbReference type="PANTHER" id="PTHR36833">
    <property type="entry name" value="SLR0610 PROTEIN-RELATED"/>
    <property type="match status" value="1"/>
</dbReference>
<dbReference type="OrthoDB" id="9788195at2"/>
<dbReference type="STRING" id="546871.SAMN04488543_3983"/>
<feature type="transmembrane region" description="Helical" evidence="1">
    <location>
        <begin position="67"/>
        <end position="88"/>
    </location>
</feature>
<keyword evidence="1" id="KW-0472">Membrane</keyword>
<evidence type="ECO:0000313" key="3">
    <source>
        <dbReference type="Proteomes" id="UP000199092"/>
    </source>
</evidence>
<keyword evidence="3" id="KW-1185">Reference proteome</keyword>
<organism evidence="2 3">
    <name type="scientific">Friedmanniella luteola</name>
    <dbReference type="NCBI Taxonomy" id="546871"/>
    <lineage>
        <taxon>Bacteria</taxon>
        <taxon>Bacillati</taxon>
        <taxon>Actinomycetota</taxon>
        <taxon>Actinomycetes</taxon>
        <taxon>Propionibacteriales</taxon>
        <taxon>Nocardioidaceae</taxon>
        <taxon>Friedmanniella</taxon>
    </lineage>
</organism>
<dbReference type="InterPro" id="IPR010390">
    <property type="entry name" value="ABC-2_transporter-like"/>
</dbReference>
<evidence type="ECO:0000313" key="2">
    <source>
        <dbReference type="EMBL" id="SDT36772.1"/>
    </source>
</evidence>
<name>A0A1H1ZTP9_9ACTN</name>
<proteinExistence type="predicted"/>
<reference evidence="2 3" key="1">
    <citation type="submission" date="2016-10" db="EMBL/GenBank/DDBJ databases">
        <authorList>
            <person name="de Groot N.N."/>
        </authorList>
    </citation>
    <scope>NUCLEOTIDE SEQUENCE [LARGE SCALE GENOMIC DNA]</scope>
    <source>
        <strain evidence="2 3">DSM 21741</strain>
    </source>
</reference>
<keyword evidence="1" id="KW-0812">Transmembrane</keyword>
<feature type="transmembrane region" description="Helical" evidence="1">
    <location>
        <begin position="213"/>
        <end position="234"/>
    </location>
</feature>
<feature type="transmembrane region" description="Helical" evidence="1">
    <location>
        <begin position="156"/>
        <end position="181"/>
    </location>
</feature>
<feature type="transmembrane region" description="Helical" evidence="1">
    <location>
        <begin position="246"/>
        <end position="263"/>
    </location>
</feature>
<gene>
    <name evidence="2" type="ORF">SAMN04488543_3983</name>
</gene>
<dbReference type="PANTHER" id="PTHR36833:SF1">
    <property type="entry name" value="INTEGRAL MEMBRANE TRANSPORT PROTEIN"/>
    <property type="match status" value="1"/>
</dbReference>
<accession>A0A1H1ZTP9</accession>
<dbReference type="RefSeq" id="WP_091415243.1">
    <property type="nucleotide sequence ID" value="NZ_LT629749.1"/>
</dbReference>